<sequence>MSLLRNICRQGTLARAFSTSSVKASSSHGLSRMREYYDHTLSEDLMVLGYDHTRVAPATSKYPDLEAQIKNALETTTAEPIIQSTTISPDAVRTRKGGKPVKPLQPLKSAKVIPRLDKITLHAMIKDSINSKSNLLSAFMAFQSITGTRPDVVYARNSVANWKLREGMPVGVKVTLRGEEMYQFMDKLVEIVLPRLKEWPGLSMTAGDGNGNIAIGFPPSALALFPEIEGSFDVYPKMTGFDVIFNTTAYTNTDGRLLLSAFSVPFTQQNIMVKKRNGFTFSNGEEHSKTMTTDSGRITKVLRYNSTPAEIEVSTKELPEDILADSMIFQQKEAPPVWKRKRFHFIIGLSVGLLAAYGASTTPTAQTHLNELQSYLALQIADMIPVTDIVDEIFGNLTNFFTPVPSSDQSFMPAIKYKEEMDLKPHFPVVLIPGIISSGLESWGTSEKSLKFFRKRMWGTTTMFRSVLLDKEIWTQHLKLDPVTGLDPKGIKIRAAQGLDAADYFVTGYWIWAKIIENLAFIGYDNNNMYLASYDWRLSFTNLQTRDKYFSKLQSIIETSKKADNIPAVIVTHSMGSTMFPYFLRWVQDPNGGNGGLDWTEKHIASFVNIAGPMVGVPKALTAMLSGETRDTMSLGSFGAYLLEKFFSRRERANLMRTWGGASSMLPKGGDTIWGDSNHAPDDEKNSENHSYGNIVSFTKKKENVTSEPSNQTEKVVDNEEDNNLSIENALDLLYQTSNAEYTQMLASNFSFGISVSKKELEKNNLDPRKWSNPLESQLPIAPSMKIFCLYGVGLSTERSYYYTRAQDDEGNNGVKCDHDCELDVSLLFNGSDIKQEEFMDAVVKKSLNNNNQELPQPPPIYIDGAMHAPERGVQTGVRFTDGDGTVPVLSLGYMCAPSGGWTKHADLYNPGRSPVVLKEYVHEQSDSKLDVRGGSKAGDHVDILGNWEMTLDLLQIVSNKGNNVTERIISNIESYVQKIHIEPKP</sequence>
<comment type="caution">
    <text evidence="4">The sequence shown here is derived from an EMBL/GenBank/DDBJ whole genome shotgun (WGS) entry which is preliminary data.</text>
</comment>
<dbReference type="Gene3D" id="3.30.1440.10">
    <property type="match status" value="1"/>
</dbReference>
<feature type="domain" description="Large ribosomal subunit protein uL5 C-terminal" evidence="3">
    <location>
        <begin position="169"/>
        <end position="266"/>
    </location>
</feature>
<dbReference type="EMBL" id="BAABUK010000027">
    <property type="protein sequence ID" value="GAA5815640.1"/>
    <property type="molecule type" value="Genomic_DNA"/>
</dbReference>
<evidence type="ECO:0000259" key="3">
    <source>
        <dbReference type="Pfam" id="PF00673"/>
    </source>
</evidence>
<evidence type="ECO:0000256" key="1">
    <source>
        <dbReference type="SAM" id="MobiDB-lite"/>
    </source>
</evidence>
<dbReference type="InterPro" id="IPR022803">
    <property type="entry name" value="Ribosomal_uL5_dom_sf"/>
</dbReference>
<evidence type="ECO:0000313" key="4">
    <source>
        <dbReference type="EMBL" id="GAA5815640.1"/>
    </source>
</evidence>
<evidence type="ECO:0000313" key="5">
    <source>
        <dbReference type="Proteomes" id="UP001473302"/>
    </source>
</evidence>
<evidence type="ECO:0000259" key="2">
    <source>
        <dbReference type="Pfam" id="PF00281"/>
    </source>
</evidence>
<reference evidence="4 5" key="1">
    <citation type="submission" date="2024-04" db="EMBL/GenBank/DDBJ databases">
        <title>genome sequences of Mucor flavus KT1a and Helicostylum pulchrum KT1b strains isolated from the surface of a dry-aged beef.</title>
        <authorList>
            <person name="Toyotome T."/>
            <person name="Hosono M."/>
            <person name="Torimaru M."/>
            <person name="Fukuda K."/>
            <person name="Mikami N."/>
        </authorList>
    </citation>
    <scope>NUCLEOTIDE SEQUENCE [LARGE SCALE GENOMIC DNA]</scope>
    <source>
        <strain evidence="4 5">KT1a</strain>
    </source>
</reference>
<organism evidence="4 5">
    <name type="scientific">Mucor flavus</name>
    <dbReference type="NCBI Taxonomy" id="439312"/>
    <lineage>
        <taxon>Eukaryota</taxon>
        <taxon>Fungi</taxon>
        <taxon>Fungi incertae sedis</taxon>
        <taxon>Mucoromycota</taxon>
        <taxon>Mucoromycotina</taxon>
        <taxon>Mucoromycetes</taxon>
        <taxon>Mucorales</taxon>
        <taxon>Mucorineae</taxon>
        <taxon>Mucoraceae</taxon>
        <taxon>Mucor</taxon>
    </lineage>
</organism>
<dbReference type="Proteomes" id="UP001473302">
    <property type="component" value="Unassembled WGS sequence"/>
</dbReference>
<dbReference type="InterPro" id="IPR003386">
    <property type="entry name" value="LACT/PDAT_acylTrfase"/>
</dbReference>
<dbReference type="InterPro" id="IPR031309">
    <property type="entry name" value="Ribosomal_uL5_C"/>
</dbReference>
<protein>
    <recommendedName>
        <fullName evidence="6">Phospholipid:diacylglycerol acyltransferase</fullName>
    </recommendedName>
</protein>
<dbReference type="Pfam" id="PF00673">
    <property type="entry name" value="Ribosomal_L5_C"/>
    <property type="match status" value="1"/>
</dbReference>
<proteinExistence type="predicted"/>
<name>A0ABP9Z945_9FUNG</name>
<feature type="compositionally biased region" description="Basic and acidic residues" evidence="1">
    <location>
        <begin position="679"/>
        <end position="688"/>
    </location>
</feature>
<dbReference type="InterPro" id="IPR029058">
    <property type="entry name" value="AB_hydrolase_fold"/>
</dbReference>
<dbReference type="InterPro" id="IPR031310">
    <property type="entry name" value="Ribosomal_uL5_N"/>
</dbReference>
<dbReference type="Pfam" id="PF02450">
    <property type="entry name" value="LCAT"/>
    <property type="match status" value="1"/>
</dbReference>
<dbReference type="PANTHER" id="PTHR11440">
    <property type="entry name" value="LECITHIN-CHOLESTEROL ACYLTRANSFERASE-RELATED"/>
    <property type="match status" value="1"/>
</dbReference>
<dbReference type="Gene3D" id="3.40.50.1820">
    <property type="entry name" value="alpha/beta hydrolase"/>
    <property type="match status" value="1"/>
</dbReference>
<accession>A0ABP9Z945</accession>
<feature type="region of interest" description="Disordered" evidence="1">
    <location>
        <begin position="84"/>
        <end position="104"/>
    </location>
</feature>
<dbReference type="SUPFAM" id="SSF55282">
    <property type="entry name" value="RL5-like"/>
    <property type="match status" value="1"/>
</dbReference>
<dbReference type="Pfam" id="PF00281">
    <property type="entry name" value="Ribosomal_L5"/>
    <property type="match status" value="1"/>
</dbReference>
<feature type="region of interest" description="Disordered" evidence="1">
    <location>
        <begin position="672"/>
        <end position="691"/>
    </location>
</feature>
<dbReference type="SUPFAM" id="SSF53474">
    <property type="entry name" value="alpha/beta-Hydrolases"/>
    <property type="match status" value="1"/>
</dbReference>
<feature type="region of interest" description="Disordered" evidence="1">
    <location>
        <begin position="698"/>
        <end position="720"/>
    </location>
</feature>
<gene>
    <name evidence="4" type="ORF">MFLAVUS_009153</name>
</gene>
<evidence type="ECO:0008006" key="6">
    <source>
        <dbReference type="Google" id="ProtNLM"/>
    </source>
</evidence>
<feature type="domain" description="Large ribosomal subunit protein uL5 N-terminal" evidence="2">
    <location>
        <begin position="113"/>
        <end position="165"/>
    </location>
</feature>
<keyword evidence="5" id="KW-1185">Reference proteome</keyword>